<dbReference type="Proteomes" id="UP001409291">
    <property type="component" value="Unassembled WGS sequence"/>
</dbReference>
<comment type="function">
    <text evidence="1">Thiol-specific peroxidase that catalyzes the reduction of hydrogen peroxide and organic hydroperoxides to water and alcohols, respectively. Plays a role in cell protection against oxidative stress by detoxifying peroxides and as sensor of hydrogen peroxide-mediated signaling events.</text>
</comment>
<proteinExistence type="inferred from homology"/>
<dbReference type="PANTHER" id="PTHR42801">
    <property type="entry name" value="THIOREDOXIN-DEPENDENT PEROXIDE REDUCTASE"/>
    <property type="match status" value="1"/>
</dbReference>
<dbReference type="Pfam" id="PF00578">
    <property type="entry name" value="AhpC-TSA"/>
    <property type="match status" value="1"/>
</dbReference>
<evidence type="ECO:0000256" key="7">
    <source>
        <dbReference type="ARBA" id="ARBA00023284"/>
    </source>
</evidence>
<dbReference type="SUPFAM" id="SSF52833">
    <property type="entry name" value="Thioredoxin-like"/>
    <property type="match status" value="1"/>
</dbReference>
<keyword evidence="7" id="KW-0676">Redox-active center</keyword>
<dbReference type="EC" id="1.11.1.24" evidence="2"/>
<evidence type="ECO:0000256" key="1">
    <source>
        <dbReference type="ARBA" id="ARBA00003330"/>
    </source>
</evidence>
<evidence type="ECO:0000259" key="12">
    <source>
        <dbReference type="PROSITE" id="PS51352"/>
    </source>
</evidence>
<protein>
    <recommendedName>
        <fullName evidence="2">thioredoxin-dependent peroxiredoxin</fullName>
        <ecNumber evidence="2">1.11.1.24</ecNumber>
    </recommendedName>
    <alternativeName>
        <fullName evidence="8">Thioredoxin peroxidase</fullName>
    </alternativeName>
    <alternativeName>
        <fullName evidence="10">Thioredoxin-dependent peroxiredoxin Bcp</fullName>
    </alternativeName>
</protein>
<dbReference type="RefSeq" id="WP_208702221.1">
    <property type="nucleotide sequence ID" value="NZ_JBDJLH010000001.1"/>
</dbReference>
<comment type="catalytic activity">
    <reaction evidence="11">
        <text>a hydroperoxide + [thioredoxin]-dithiol = an alcohol + [thioredoxin]-disulfide + H2O</text>
        <dbReference type="Rhea" id="RHEA:62620"/>
        <dbReference type="Rhea" id="RHEA-COMP:10698"/>
        <dbReference type="Rhea" id="RHEA-COMP:10700"/>
        <dbReference type="ChEBI" id="CHEBI:15377"/>
        <dbReference type="ChEBI" id="CHEBI:29950"/>
        <dbReference type="ChEBI" id="CHEBI:30879"/>
        <dbReference type="ChEBI" id="CHEBI:35924"/>
        <dbReference type="ChEBI" id="CHEBI:50058"/>
        <dbReference type="EC" id="1.11.1.24"/>
    </reaction>
</comment>
<dbReference type="PANTHER" id="PTHR42801:SF7">
    <property type="entry name" value="SLL1159 PROTEIN"/>
    <property type="match status" value="1"/>
</dbReference>
<gene>
    <name evidence="13" type="ORF">ABE541_13870</name>
</gene>
<dbReference type="InterPro" id="IPR036249">
    <property type="entry name" value="Thioredoxin-like_sf"/>
</dbReference>
<keyword evidence="14" id="KW-1185">Reference proteome</keyword>
<keyword evidence="3" id="KW-0575">Peroxidase</keyword>
<evidence type="ECO:0000256" key="9">
    <source>
        <dbReference type="ARBA" id="ARBA00038489"/>
    </source>
</evidence>
<evidence type="ECO:0000256" key="4">
    <source>
        <dbReference type="ARBA" id="ARBA00022862"/>
    </source>
</evidence>
<name>A0ABV0BWG0_9SPHI</name>
<dbReference type="EMBL" id="JBDJNQ010000006">
    <property type="protein sequence ID" value="MEN5378348.1"/>
    <property type="molecule type" value="Genomic_DNA"/>
</dbReference>
<organism evidence="13 14">
    <name type="scientific">Sphingobacterium kitahiroshimense</name>
    <dbReference type="NCBI Taxonomy" id="470446"/>
    <lineage>
        <taxon>Bacteria</taxon>
        <taxon>Pseudomonadati</taxon>
        <taxon>Bacteroidota</taxon>
        <taxon>Sphingobacteriia</taxon>
        <taxon>Sphingobacteriales</taxon>
        <taxon>Sphingobacteriaceae</taxon>
        <taxon>Sphingobacterium</taxon>
    </lineage>
</organism>
<dbReference type="Gene3D" id="3.40.30.10">
    <property type="entry name" value="Glutaredoxin"/>
    <property type="match status" value="1"/>
</dbReference>
<dbReference type="CDD" id="cd02970">
    <property type="entry name" value="PRX_like2"/>
    <property type="match status" value="1"/>
</dbReference>
<keyword evidence="4" id="KW-0049">Antioxidant</keyword>
<dbReference type="InterPro" id="IPR050924">
    <property type="entry name" value="Peroxiredoxin_BCP/PrxQ"/>
</dbReference>
<evidence type="ECO:0000256" key="6">
    <source>
        <dbReference type="ARBA" id="ARBA00023157"/>
    </source>
</evidence>
<reference evidence="13 14" key="1">
    <citation type="submission" date="2024-04" db="EMBL/GenBank/DDBJ databases">
        <title>WGS of bacteria from Torrens River.</title>
        <authorList>
            <person name="Wyrsch E.R."/>
            <person name="Drigo B."/>
        </authorList>
    </citation>
    <scope>NUCLEOTIDE SEQUENCE [LARGE SCALE GENOMIC DNA]</scope>
    <source>
        <strain evidence="13 14">TWI391</strain>
    </source>
</reference>
<evidence type="ECO:0000256" key="5">
    <source>
        <dbReference type="ARBA" id="ARBA00023002"/>
    </source>
</evidence>
<evidence type="ECO:0000256" key="3">
    <source>
        <dbReference type="ARBA" id="ARBA00022559"/>
    </source>
</evidence>
<evidence type="ECO:0000313" key="14">
    <source>
        <dbReference type="Proteomes" id="UP001409291"/>
    </source>
</evidence>
<dbReference type="InterPro" id="IPR000866">
    <property type="entry name" value="AhpC/TSA"/>
</dbReference>
<evidence type="ECO:0000256" key="8">
    <source>
        <dbReference type="ARBA" id="ARBA00032824"/>
    </source>
</evidence>
<dbReference type="InterPro" id="IPR013766">
    <property type="entry name" value="Thioredoxin_domain"/>
</dbReference>
<comment type="similarity">
    <text evidence="9">Belongs to the peroxiredoxin family. BCP/PrxQ subfamily.</text>
</comment>
<dbReference type="PROSITE" id="PS51352">
    <property type="entry name" value="THIOREDOXIN_2"/>
    <property type="match status" value="1"/>
</dbReference>
<evidence type="ECO:0000256" key="10">
    <source>
        <dbReference type="ARBA" id="ARBA00042639"/>
    </source>
</evidence>
<keyword evidence="5" id="KW-0560">Oxidoreductase</keyword>
<feature type="domain" description="Thioredoxin" evidence="12">
    <location>
        <begin position="44"/>
        <end position="212"/>
    </location>
</feature>
<evidence type="ECO:0000313" key="13">
    <source>
        <dbReference type="EMBL" id="MEN5378348.1"/>
    </source>
</evidence>
<evidence type="ECO:0000256" key="2">
    <source>
        <dbReference type="ARBA" id="ARBA00013017"/>
    </source>
</evidence>
<accession>A0ABV0BWG0</accession>
<comment type="caution">
    <text evidence="13">The sequence shown here is derived from an EMBL/GenBank/DDBJ whole genome shotgun (WGS) entry which is preliminary data.</text>
</comment>
<evidence type="ECO:0000256" key="11">
    <source>
        <dbReference type="ARBA" id="ARBA00049091"/>
    </source>
</evidence>
<sequence length="212" mass="24539">MTNLAKKIDEINKNLAVQLPADIIEVFSQSIQELKSSKIEENSTQVGDKFPNFSLKNTRNQIIYLSELLKKGKVIVAFFRGSWCPYCNVELKALQDHMEFFKEKNISLVAIAPQSESYNKELEVNHMLRYDILTDQDNTLAKQLGISFELPNYALTTYEKLGIKLSKYNKNDHNELPIPAVYLIDTNYNITYQFVDSNYMNRVNIQDLIDQL</sequence>
<keyword evidence="6" id="KW-1015">Disulfide bond</keyword>